<name>A0A9D5BNM1_PEA</name>
<evidence type="ECO:0000256" key="2">
    <source>
        <dbReference type="ARBA" id="ARBA00022448"/>
    </source>
</evidence>
<dbReference type="GO" id="GO:0005484">
    <property type="term" value="F:SNAP receptor activity"/>
    <property type="evidence" value="ECO:0007669"/>
    <property type="project" value="InterPro"/>
</dbReference>
<dbReference type="Gramene" id="Psat01G0467700-T1">
    <property type="protein sequence ID" value="KAI5446919.1"/>
    <property type="gene ID" value="KIW84_014677"/>
</dbReference>
<dbReference type="Proteomes" id="UP001058974">
    <property type="component" value="Chromosome 1"/>
</dbReference>
<dbReference type="InterPro" id="IPR056173">
    <property type="entry name" value="Sec20_C"/>
</dbReference>
<feature type="transmembrane region" description="Helical" evidence="10">
    <location>
        <begin position="215"/>
        <end position="233"/>
    </location>
</feature>
<evidence type="ECO:0000256" key="5">
    <source>
        <dbReference type="ARBA" id="ARBA00022892"/>
    </source>
</evidence>
<keyword evidence="3 10" id="KW-0812">Transmembrane</keyword>
<evidence type="ECO:0000256" key="8">
    <source>
        <dbReference type="ARBA" id="ARBA00023136"/>
    </source>
</evidence>
<dbReference type="EMBL" id="JAMSHJ010000001">
    <property type="protein sequence ID" value="KAI5446919.1"/>
    <property type="molecule type" value="Genomic_DNA"/>
</dbReference>
<evidence type="ECO:0000256" key="1">
    <source>
        <dbReference type="ARBA" id="ARBA00004163"/>
    </source>
</evidence>
<dbReference type="InterPro" id="IPR005606">
    <property type="entry name" value="Sec20"/>
</dbReference>
<evidence type="ECO:0000256" key="10">
    <source>
        <dbReference type="SAM" id="Phobius"/>
    </source>
</evidence>
<protein>
    <recommendedName>
        <fullName evidence="11">Sec20 C-terminal domain-containing protein</fullName>
    </recommendedName>
</protein>
<keyword evidence="8 10" id="KW-0472">Membrane</keyword>
<dbReference type="PANTHER" id="PTHR12825:SF0">
    <property type="entry name" value="VESICLE TRANSPORT PROTEIN SEC20"/>
    <property type="match status" value="1"/>
</dbReference>
<dbReference type="Pfam" id="PF03908">
    <property type="entry name" value="Sec20"/>
    <property type="match status" value="1"/>
</dbReference>
<feature type="domain" description="Sec20 C-terminal" evidence="11">
    <location>
        <begin position="145"/>
        <end position="236"/>
    </location>
</feature>
<comment type="similarity">
    <text evidence="9">Belongs to the SEC20 family.</text>
</comment>
<comment type="subcellular location">
    <subcellularLocation>
        <location evidence="1">Endoplasmic reticulum membrane</location>
        <topology evidence="1">Single-pass type IV membrane protein</topology>
    </subcellularLocation>
</comment>
<dbReference type="GO" id="GO:0031201">
    <property type="term" value="C:SNARE complex"/>
    <property type="evidence" value="ECO:0007669"/>
    <property type="project" value="TreeGrafter"/>
</dbReference>
<keyword evidence="6 10" id="KW-1133">Transmembrane helix</keyword>
<dbReference type="GO" id="GO:0006890">
    <property type="term" value="P:retrograde vesicle-mediated transport, Golgi to endoplasmic reticulum"/>
    <property type="evidence" value="ECO:0007669"/>
    <property type="project" value="InterPro"/>
</dbReference>
<evidence type="ECO:0000313" key="13">
    <source>
        <dbReference type="Proteomes" id="UP001058974"/>
    </source>
</evidence>
<sequence>MDKVVEEVEKVKKEWDEAYTKTQDHIKSIQEYGKSGRSKEDQNNSLARLNGIAQDGLALLSSLHFNLDLHAPQLPTQQEVDSARELLQLWKTLTQNLRMSLRNANLQAKANLRKAAQEERELLLGGGEESTVRRRNLQTKAGMTSAAESITESLRRTRQLMVQEVERNTSTLMTLDESTGVLTKAEGEYKGHRSLLMRTRNLLSTMQRQDIIDRVILGVGFLLFSLAVLYVVSKRIGILTLQRKVTGAIKAGMMGHAELRPQAVAEDMNLHQIRVDHVHNIRAPPLEQQIRDEL</sequence>
<reference evidence="12 13" key="1">
    <citation type="journal article" date="2022" name="Nat. Genet.">
        <title>Improved pea reference genome and pan-genome highlight genomic features and evolutionary characteristics.</title>
        <authorList>
            <person name="Yang T."/>
            <person name="Liu R."/>
            <person name="Luo Y."/>
            <person name="Hu S."/>
            <person name="Wang D."/>
            <person name="Wang C."/>
            <person name="Pandey M.K."/>
            <person name="Ge S."/>
            <person name="Xu Q."/>
            <person name="Li N."/>
            <person name="Li G."/>
            <person name="Huang Y."/>
            <person name="Saxena R.K."/>
            <person name="Ji Y."/>
            <person name="Li M."/>
            <person name="Yan X."/>
            <person name="He Y."/>
            <person name="Liu Y."/>
            <person name="Wang X."/>
            <person name="Xiang C."/>
            <person name="Varshney R.K."/>
            <person name="Ding H."/>
            <person name="Gao S."/>
            <person name="Zong X."/>
        </authorList>
    </citation>
    <scope>NUCLEOTIDE SEQUENCE [LARGE SCALE GENOMIC DNA]</scope>
    <source>
        <strain evidence="12 13">cv. Zhongwan 6</strain>
    </source>
</reference>
<keyword evidence="7" id="KW-0175">Coiled coil</keyword>
<dbReference type="Gramene" id="PSAT_LOCUS4596_t1">
    <property type="protein sequence ID" value="CAL5184083.1"/>
    <property type="gene ID" value="PSAT_LOCUS4596"/>
</dbReference>
<keyword evidence="4" id="KW-0256">Endoplasmic reticulum</keyword>
<gene>
    <name evidence="12" type="ORF">KIW84_014677</name>
</gene>
<evidence type="ECO:0000256" key="7">
    <source>
        <dbReference type="ARBA" id="ARBA00023054"/>
    </source>
</evidence>
<organism evidence="12 13">
    <name type="scientific">Pisum sativum</name>
    <name type="common">Garden pea</name>
    <name type="synonym">Lathyrus oleraceus</name>
    <dbReference type="NCBI Taxonomy" id="3888"/>
    <lineage>
        <taxon>Eukaryota</taxon>
        <taxon>Viridiplantae</taxon>
        <taxon>Streptophyta</taxon>
        <taxon>Embryophyta</taxon>
        <taxon>Tracheophyta</taxon>
        <taxon>Spermatophyta</taxon>
        <taxon>Magnoliopsida</taxon>
        <taxon>eudicotyledons</taxon>
        <taxon>Gunneridae</taxon>
        <taxon>Pentapetalae</taxon>
        <taxon>rosids</taxon>
        <taxon>fabids</taxon>
        <taxon>Fabales</taxon>
        <taxon>Fabaceae</taxon>
        <taxon>Papilionoideae</taxon>
        <taxon>50 kb inversion clade</taxon>
        <taxon>NPAAA clade</taxon>
        <taxon>Hologalegina</taxon>
        <taxon>IRL clade</taxon>
        <taxon>Fabeae</taxon>
        <taxon>Lathyrus</taxon>
    </lineage>
</organism>
<dbReference type="AlphaFoldDB" id="A0A9D5BNM1"/>
<keyword evidence="2" id="KW-0813">Transport</keyword>
<proteinExistence type="inferred from homology"/>
<dbReference type="PANTHER" id="PTHR12825">
    <property type="entry name" value="BNIP1-RELATED"/>
    <property type="match status" value="1"/>
</dbReference>
<accession>A0A9D5BNM1</accession>
<evidence type="ECO:0000259" key="11">
    <source>
        <dbReference type="Pfam" id="PF03908"/>
    </source>
</evidence>
<evidence type="ECO:0000256" key="4">
    <source>
        <dbReference type="ARBA" id="ARBA00022824"/>
    </source>
</evidence>
<evidence type="ECO:0000256" key="3">
    <source>
        <dbReference type="ARBA" id="ARBA00022692"/>
    </source>
</evidence>
<keyword evidence="13" id="KW-1185">Reference proteome</keyword>
<evidence type="ECO:0000256" key="9">
    <source>
        <dbReference type="ARBA" id="ARBA00037934"/>
    </source>
</evidence>
<dbReference type="GO" id="GO:0005789">
    <property type="term" value="C:endoplasmic reticulum membrane"/>
    <property type="evidence" value="ECO:0007669"/>
    <property type="project" value="UniProtKB-SubCell"/>
</dbReference>
<dbReference type="OrthoDB" id="46868at2759"/>
<keyword evidence="5" id="KW-0931">ER-Golgi transport</keyword>
<evidence type="ECO:0000256" key="6">
    <source>
        <dbReference type="ARBA" id="ARBA00022989"/>
    </source>
</evidence>
<evidence type="ECO:0000313" key="12">
    <source>
        <dbReference type="EMBL" id="KAI5446919.1"/>
    </source>
</evidence>
<comment type="caution">
    <text evidence="12">The sequence shown here is derived from an EMBL/GenBank/DDBJ whole genome shotgun (WGS) entry which is preliminary data.</text>
</comment>